<reference evidence="7 8" key="1">
    <citation type="submission" date="2019-04" db="EMBL/GenBank/DDBJ databases">
        <title>An improved genome assembly and genetic linkage map for asparagus bean, Vigna unguiculata ssp. sesquipedialis.</title>
        <authorList>
            <person name="Xia Q."/>
            <person name="Zhang R."/>
            <person name="Dong Y."/>
        </authorList>
    </citation>
    <scope>NUCLEOTIDE SEQUENCE [LARGE SCALE GENOMIC DNA]</scope>
    <source>
        <tissue evidence="7">Leaf</tissue>
    </source>
</reference>
<keyword evidence="3" id="KW-0862">Zinc</keyword>
<evidence type="ECO:0000256" key="5">
    <source>
        <dbReference type="SAM" id="Phobius"/>
    </source>
</evidence>
<dbReference type="InterPro" id="IPR010666">
    <property type="entry name" value="Znf_GRF"/>
</dbReference>
<name>A0A4D6N1A7_VIGUN</name>
<keyword evidence="8" id="KW-1185">Reference proteome</keyword>
<dbReference type="PANTHER" id="PTHR33248">
    <property type="entry name" value="ZINC ION-BINDING PROTEIN"/>
    <property type="match status" value="1"/>
</dbReference>
<evidence type="ECO:0000256" key="2">
    <source>
        <dbReference type="ARBA" id="ARBA00022771"/>
    </source>
</evidence>
<protein>
    <recommendedName>
        <fullName evidence="6">GRF-type domain-containing protein</fullName>
    </recommendedName>
</protein>
<sequence>MSCGQCSSCNGGGNQNLSASFCGGSGSTDLGVSVMCYCGEKAALRTAKTLKNKGKKFWGCPKYKSGSDECGGCNYFKWFTDNEIEEKGWSSQKIAGMGGGKLKIEEMGCDGKLSMKNVEEMGCRGKKNAEKAAAVRSVVAEEMEKCMKSIENTAAVRSVVAEEMEKCMKSIENRLTVLTVVVGCLCVLNIIVVYVLVTKA</sequence>
<feature type="transmembrane region" description="Helical" evidence="5">
    <location>
        <begin position="175"/>
        <end position="197"/>
    </location>
</feature>
<organism evidence="7 8">
    <name type="scientific">Vigna unguiculata</name>
    <name type="common">Cowpea</name>
    <dbReference type="NCBI Taxonomy" id="3917"/>
    <lineage>
        <taxon>Eukaryota</taxon>
        <taxon>Viridiplantae</taxon>
        <taxon>Streptophyta</taxon>
        <taxon>Embryophyta</taxon>
        <taxon>Tracheophyta</taxon>
        <taxon>Spermatophyta</taxon>
        <taxon>Magnoliopsida</taxon>
        <taxon>eudicotyledons</taxon>
        <taxon>Gunneridae</taxon>
        <taxon>Pentapetalae</taxon>
        <taxon>rosids</taxon>
        <taxon>fabids</taxon>
        <taxon>Fabales</taxon>
        <taxon>Fabaceae</taxon>
        <taxon>Papilionoideae</taxon>
        <taxon>50 kb inversion clade</taxon>
        <taxon>NPAAA clade</taxon>
        <taxon>indigoferoid/millettioid clade</taxon>
        <taxon>Phaseoleae</taxon>
        <taxon>Vigna</taxon>
    </lineage>
</organism>
<dbReference type="Pfam" id="PF06839">
    <property type="entry name" value="Zn_ribbon_GRF"/>
    <property type="match status" value="1"/>
</dbReference>
<keyword evidence="2 4" id="KW-0863">Zinc-finger</keyword>
<dbReference type="AlphaFoldDB" id="A0A4D6N1A7"/>
<evidence type="ECO:0000256" key="3">
    <source>
        <dbReference type="ARBA" id="ARBA00022833"/>
    </source>
</evidence>
<keyword evidence="5" id="KW-1133">Transmembrane helix</keyword>
<evidence type="ECO:0000256" key="1">
    <source>
        <dbReference type="ARBA" id="ARBA00022723"/>
    </source>
</evidence>
<keyword evidence="1" id="KW-0479">Metal-binding</keyword>
<keyword evidence="5" id="KW-0812">Transmembrane</keyword>
<dbReference type="GO" id="GO:0008270">
    <property type="term" value="F:zinc ion binding"/>
    <property type="evidence" value="ECO:0007669"/>
    <property type="project" value="UniProtKB-KW"/>
</dbReference>
<evidence type="ECO:0000256" key="4">
    <source>
        <dbReference type="PROSITE-ProRule" id="PRU01343"/>
    </source>
</evidence>
<gene>
    <name evidence="7" type="ORF">DEO72_LG9g1645</name>
</gene>
<proteinExistence type="predicted"/>
<dbReference type="Proteomes" id="UP000501690">
    <property type="component" value="Linkage Group LG9"/>
</dbReference>
<accession>A0A4D6N1A7</accession>
<dbReference type="EMBL" id="CP039353">
    <property type="protein sequence ID" value="QCE06631.1"/>
    <property type="molecule type" value="Genomic_DNA"/>
</dbReference>
<dbReference type="PROSITE" id="PS51999">
    <property type="entry name" value="ZF_GRF"/>
    <property type="match status" value="1"/>
</dbReference>
<evidence type="ECO:0000313" key="8">
    <source>
        <dbReference type="Proteomes" id="UP000501690"/>
    </source>
</evidence>
<evidence type="ECO:0000259" key="6">
    <source>
        <dbReference type="PROSITE" id="PS51999"/>
    </source>
</evidence>
<keyword evidence="5" id="KW-0472">Membrane</keyword>
<feature type="domain" description="GRF-type" evidence="6">
    <location>
        <begin position="36"/>
        <end position="82"/>
    </location>
</feature>
<evidence type="ECO:0000313" key="7">
    <source>
        <dbReference type="EMBL" id="QCE06631.1"/>
    </source>
</evidence>